<evidence type="ECO:0000256" key="2">
    <source>
        <dbReference type="ARBA" id="ARBA00025794"/>
    </source>
</evidence>
<evidence type="ECO:0000256" key="3">
    <source>
        <dbReference type="SAM" id="Coils"/>
    </source>
</evidence>
<evidence type="ECO:0000256" key="4">
    <source>
        <dbReference type="SAM" id="MobiDB-lite"/>
    </source>
</evidence>
<dbReference type="PANTHER" id="PTHR14430:SF0">
    <property type="entry name" value="SEC2P DOMAIN-CONTAINING PROTEIN"/>
    <property type="match status" value="1"/>
</dbReference>
<name>A0A0T6AZZ8_9SCAR</name>
<dbReference type="OrthoDB" id="5560525at2759"/>
<feature type="domain" description="GDP/GTP exchange factor Sec2 N-terminal" evidence="5">
    <location>
        <begin position="156"/>
        <end position="239"/>
    </location>
</feature>
<accession>A0A0T6AZZ8</accession>
<feature type="non-terminal residue" evidence="6">
    <location>
        <position position="479"/>
    </location>
</feature>
<evidence type="ECO:0000256" key="1">
    <source>
        <dbReference type="ARBA" id="ARBA00023054"/>
    </source>
</evidence>
<evidence type="ECO:0000259" key="5">
    <source>
        <dbReference type="Pfam" id="PF06428"/>
    </source>
</evidence>
<dbReference type="GO" id="GO:0005085">
    <property type="term" value="F:guanyl-nucleotide exchange factor activity"/>
    <property type="evidence" value="ECO:0007669"/>
    <property type="project" value="InterPro"/>
</dbReference>
<dbReference type="GO" id="GO:0070319">
    <property type="term" value="C:Golgi to plasma membrane transport vesicle"/>
    <property type="evidence" value="ECO:0007669"/>
    <property type="project" value="TreeGrafter"/>
</dbReference>
<dbReference type="SUPFAM" id="SSF144284">
    <property type="entry name" value="Sec2 N-terminal region"/>
    <property type="match status" value="1"/>
</dbReference>
<dbReference type="AlphaFoldDB" id="A0A0T6AZZ8"/>
<dbReference type="InterPro" id="IPR009449">
    <property type="entry name" value="Sec2_N"/>
</dbReference>
<evidence type="ECO:0000313" key="7">
    <source>
        <dbReference type="Proteomes" id="UP000051574"/>
    </source>
</evidence>
<dbReference type="CDD" id="cd21044">
    <property type="entry name" value="Rab11BD_RAB3IP_like"/>
    <property type="match status" value="1"/>
</dbReference>
<keyword evidence="1 3" id="KW-0175">Coiled coil</keyword>
<dbReference type="Proteomes" id="UP000051574">
    <property type="component" value="Unassembled WGS sequence"/>
</dbReference>
<comment type="similarity">
    <text evidence="2">Belongs to the SEC2 family.</text>
</comment>
<sequence length="479" mass="54144">MKTETMESELKGVSVRKGLLMAPSTAGYSSLLNKQTHKRAGSTGTTGDESYTTDEEDNVEVEEPECSIKDHVTSKLFNHDHSDFGLISDIATITDKVDQHQHVAVMHRNSSDSSVYSDLGLEKCADEIDLAYASKNGHESDEVDCKGASGDPVDWRRSIAEDEEMTFVRLQQELKIAHQELRLRDEEVTKLNRIRQDVESELEDLTASLFQEAHNMVREANEKQAAAEKALKESQMKVDVLTAEVSALKTLVLTSTPSRPNPHLHPQIDPRGKEEGAAIFAKKQHRRSPSHFNLKYGRENSPPDSPVKETVPIVPSQQQQQQDVLEQDGLEVDPILHGEFLAWKQNPSLDKTSPFIKRVYEEDINLCLSFNSVELSEKVRTAVEAGTIFIEAISDKTKTMFPKKCALLEVPRQCFYRMNIGEPDTWYSISQICRNRIIAVCDFLNYLKYIQRGLVKSSAHDVYWEIARLRKDMVLARLG</sequence>
<dbReference type="EMBL" id="LJIG01016427">
    <property type="protein sequence ID" value="KRT80634.1"/>
    <property type="molecule type" value="Genomic_DNA"/>
</dbReference>
<protein>
    <recommendedName>
        <fullName evidence="5">GDP/GTP exchange factor Sec2 N-terminal domain-containing protein</fullName>
    </recommendedName>
</protein>
<dbReference type="Gene3D" id="1.20.5.4880">
    <property type="match status" value="1"/>
</dbReference>
<evidence type="ECO:0000313" key="6">
    <source>
        <dbReference type="EMBL" id="KRT80634.1"/>
    </source>
</evidence>
<feature type="coiled-coil region" evidence="3">
    <location>
        <begin position="160"/>
        <end position="244"/>
    </location>
</feature>
<dbReference type="GO" id="GO:0006887">
    <property type="term" value="P:exocytosis"/>
    <property type="evidence" value="ECO:0007669"/>
    <property type="project" value="TreeGrafter"/>
</dbReference>
<keyword evidence="7" id="KW-1185">Reference proteome</keyword>
<feature type="region of interest" description="Disordered" evidence="4">
    <location>
        <begin position="31"/>
        <end position="59"/>
    </location>
</feature>
<comment type="caution">
    <text evidence="6">The sequence shown here is derived from an EMBL/GenBank/DDBJ whole genome shotgun (WGS) entry which is preliminary data.</text>
</comment>
<reference evidence="6 7" key="1">
    <citation type="submission" date="2015-09" db="EMBL/GenBank/DDBJ databases">
        <title>Draft genome of the scarab beetle Oryctes borbonicus.</title>
        <authorList>
            <person name="Meyer J.M."/>
            <person name="Markov G.V."/>
            <person name="Baskaran P."/>
            <person name="Herrmann M."/>
            <person name="Sommer R.J."/>
            <person name="Roedelsperger C."/>
        </authorList>
    </citation>
    <scope>NUCLEOTIDE SEQUENCE [LARGE SCALE GENOMIC DNA]</scope>
    <source>
        <strain evidence="6">OB123</strain>
        <tissue evidence="6">Whole animal</tissue>
    </source>
</reference>
<dbReference type="PANTHER" id="PTHR14430">
    <property type="entry name" value="RABIN3-RELATED"/>
    <property type="match status" value="1"/>
</dbReference>
<gene>
    <name evidence="6" type="ORF">AMK59_6339</name>
</gene>
<organism evidence="6 7">
    <name type="scientific">Oryctes borbonicus</name>
    <dbReference type="NCBI Taxonomy" id="1629725"/>
    <lineage>
        <taxon>Eukaryota</taxon>
        <taxon>Metazoa</taxon>
        <taxon>Ecdysozoa</taxon>
        <taxon>Arthropoda</taxon>
        <taxon>Hexapoda</taxon>
        <taxon>Insecta</taxon>
        <taxon>Pterygota</taxon>
        <taxon>Neoptera</taxon>
        <taxon>Endopterygota</taxon>
        <taxon>Coleoptera</taxon>
        <taxon>Polyphaga</taxon>
        <taxon>Scarabaeiformia</taxon>
        <taxon>Scarabaeidae</taxon>
        <taxon>Dynastinae</taxon>
        <taxon>Oryctes</taxon>
    </lineage>
</organism>
<dbReference type="Pfam" id="PF06428">
    <property type="entry name" value="Sec2p"/>
    <property type="match status" value="1"/>
</dbReference>
<proteinExistence type="inferred from homology"/>
<dbReference type="InterPro" id="IPR040351">
    <property type="entry name" value="RAB3IL/RAB3IP/Sec2"/>
</dbReference>
<feature type="region of interest" description="Disordered" evidence="4">
    <location>
        <begin position="291"/>
        <end position="319"/>
    </location>
</feature>
<dbReference type="Pfam" id="PF25555">
    <property type="entry name" value="RAB3A-like_C"/>
    <property type="match status" value="1"/>
</dbReference>